<dbReference type="InterPro" id="IPR010730">
    <property type="entry name" value="HET"/>
</dbReference>
<dbReference type="PANTHER" id="PTHR33112:SF16">
    <property type="entry name" value="HETEROKARYON INCOMPATIBILITY DOMAIN-CONTAINING PROTEIN"/>
    <property type="match status" value="1"/>
</dbReference>
<evidence type="ECO:0000313" key="2">
    <source>
        <dbReference type="EMBL" id="OAX34948.1"/>
    </source>
</evidence>
<dbReference type="Proteomes" id="UP000092154">
    <property type="component" value="Unassembled WGS sequence"/>
</dbReference>
<dbReference type="InParanoid" id="A0A1B7MQT1"/>
<evidence type="ECO:0000259" key="1">
    <source>
        <dbReference type="Pfam" id="PF06985"/>
    </source>
</evidence>
<name>A0A1B7MQT1_9AGAM</name>
<dbReference type="STRING" id="1314800.A0A1B7MQT1"/>
<accession>A0A1B7MQT1</accession>
<evidence type="ECO:0000313" key="3">
    <source>
        <dbReference type="Proteomes" id="UP000092154"/>
    </source>
</evidence>
<feature type="domain" description="Heterokaryon incompatibility" evidence="1">
    <location>
        <begin position="173"/>
        <end position="317"/>
    </location>
</feature>
<feature type="non-terminal residue" evidence="2">
    <location>
        <position position="528"/>
    </location>
</feature>
<sequence>MGLRNGSLVCDHCSSTVFEFESFQIAWAAKDSLDSNAGFSYTTQTWQEIDVGENKGCNWCDILWGEIPVWYQRHKKKDCPMPEETFKITVRFQKRNSEDHIVLRVIVEDDWPALIWQVASPWAFKLASDCLVQCTLRHHCPKARETSLPTRVVDCSNPERPKLVLTKGMRGFYAALSYVWGEPQPHSTCTTKLSTYLEAIDILLLPQTIKDAIVCTHNLNLRYLWTDSLCILQDSDEDKQREIPHMCDIYRDAYVTIIAASSQKVSEGFLRDRKRPVETPLPFWCPDGRLGTISVDEDESARPNKEPVNLRAWCFQERVLSPRTLVYASHTLQYQCQTAMSDIGDIWHYLPSTELGELRLPDMMISRTPCSTPSSDDVQVLLAAWEDVLRDYTQRAVSYPSDRLVAISGIAQLFQRWWGSSNRYIAGLWERNLSTDLLWYRHQPSQGRLVTGQYLAPSWSWAATIGRVVAGSDTKGTARNILWDVQLCEAISVSDNHPLGQVKGGKLIVRAIVKDVTWDPTEPELFEL</sequence>
<dbReference type="OrthoDB" id="5125733at2759"/>
<dbReference type="PANTHER" id="PTHR33112">
    <property type="entry name" value="DOMAIN PROTEIN, PUTATIVE-RELATED"/>
    <property type="match status" value="1"/>
</dbReference>
<protein>
    <submittedName>
        <fullName evidence="2">HET-domain-containing protein</fullName>
    </submittedName>
</protein>
<organism evidence="2 3">
    <name type="scientific">Rhizopogon vinicolor AM-OR11-026</name>
    <dbReference type="NCBI Taxonomy" id="1314800"/>
    <lineage>
        <taxon>Eukaryota</taxon>
        <taxon>Fungi</taxon>
        <taxon>Dikarya</taxon>
        <taxon>Basidiomycota</taxon>
        <taxon>Agaricomycotina</taxon>
        <taxon>Agaricomycetes</taxon>
        <taxon>Agaricomycetidae</taxon>
        <taxon>Boletales</taxon>
        <taxon>Suillineae</taxon>
        <taxon>Rhizopogonaceae</taxon>
        <taxon>Rhizopogon</taxon>
    </lineage>
</organism>
<reference evidence="2 3" key="1">
    <citation type="submission" date="2016-06" db="EMBL/GenBank/DDBJ databases">
        <title>Comparative genomics of the ectomycorrhizal sister species Rhizopogon vinicolor and Rhizopogon vesiculosus (Basidiomycota: Boletales) reveals a divergence of the mating type B locus.</title>
        <authorList>
            <consortium name="DOE Joint Genome Institute"/>
            <person name="Mujic A.B."/>
            <person name="Kuo A."/>
            <person name="Tritt A."/>
            <person name="Lipzen A."/>
            <person name="Chen C."/>
            <person name="Johnson J."/>
            <person name="Sharma A."/>
            <person name="Barry K."/>
            <person name="Grigoriev I.V."/>
            <person name="Spatafora J.W."/>
        </authorList>
    </citation>
    <scope>NUCLEOTIDE SEQUENCE [LARGE SCALE GENOMIC DNA]</scope>
    <source>
        <strain evidence="2 3">AM-OR11-026</strain>
    </source>
</reference>
<proteinExistence type="predicted"/>
<keyword evidence="3" id="KW-1185">Reference proteome</keyword>
<dbReference type="EMBL" id="KV448549">
    <property type="protein sequence ID" value="OAX34948.1"/>
    <property type="molecule type" value="Genomic_DNA"/>
</dbReference>
<dbReference type="Pfam" id="PF06985">
    <property type="entry name" value="HET"/>
    <property type="match status" value="1"/>
</dbReference>
<gene>
    <name evidence="2" type="ORF">K503DRAFT_697786</name>
</gene>
<dbReference type="AlphaFoldDB" id="A0A1B7MQT1"/>